<evidence type="ECO:0000256" key="9">
    <source>
        <dbReference type="ARBA" id="ARBA00070492"/>
    </source>
</evidence>
<keyword evidence="5 10" id="KW-0175">Coiled coil</keyword>
<dbReference type="FunFam" id="1.10.418.50:FF:000001">
    <property type="entry name" value="TRAF3-interacting protein 1 isoform X1"/>
    <property type="match status" value="1"/>
</dbReference>
<dbReference type="Proteomes" id="UP000225706">
    <property type="component" value="Unassembled WGS sequence"/>
</dbReference>
<protein>
    <recommendedName>
        <fullName evidence="9">TRAF3-interacting protein 1</fullName>
    </recommendedName>
</protein>
<evidence type="ECO:0000256" key="5">
    <source>
        <dbReference type="ARBA" id="ARBA00023054"/>
    </source>
</evidence>
<dbReference type="Pfam" id="PF10243">
    <property type="entry name" value="MIP-T3"/>
    <property type="match status" value="1"/>
</dbReference>
<proteinExistence type="inferred from homology"/>
<dbReference type="GO" id="GO:0036064">
    <property type="term" value="C:ciliary basal body"/>
    <property type="evidence" value="ECO:0007669"/>
    <property type="project" value="TreeGrafter"/>
</dbReference>
<keyword evidence="15" id="KW-1185">Reference proteome</keyword>
<keyword evidence="6" id="KW-0206">Cytoskeleton</keyword>
<evidence type="ECO:0000256" key="1">
    <source>
        <dbReference type="ARBA" id="ARBA00004120"/>
    </source>
</evidence>
<feature type="coiled-coil region" evidence="10">
    <location>
        <begin position="448"/>
        <end position="503"/>
    </location>
</feature>
<feature type="compositionally biased region" description="Basic and acidic residues" evidence="11">
    <location>
        <begin position="128"/>
        <end position="244"/>
    </location>
</feature>
<feature type="region of interest" description="Disordered" evidence="11">
    <location>
        <begin position="128"/>
        <end position="346"/>
    </location>
</feature>
<dbReference type="InterPro" id="IPR018799">
    <property type="entry name" value="TRAF3IP1"/>
</dbReference>
<evidence type="ECO:0000256" key="6">
    <source>
        <dbReference type="ARBA" id="ARBA00023212"/>
    </source>
</evidence>
<keyword evidence="4" id="KW-0970">Cilium biogenesis/degradation</keyword>
<feature type="compositionally biased region" description="Acidic residues" evidence="11">
    <location>
        <begin position="285"/>
        <end position="295"/>
    </location>
</feature>
<dbReference type="GO" id="GO:0048513">
    <property type="term" value="P:animal organ development"/>
    <property type="evidence" value="ECO:0007669"/>
    <property type="project" value="UniProtKB-ARBA"/>
</dbReference>
<evidence type="ECO:0000256" key="10">
    <source>
        <dbReference type="SAM" id="Coils"/>
    </source>
</evidence>
<evidence type="ECO:0000256" key="8">
    <source>
        <dbReference type="ARBA" id="ARBA00043971"/>
    </source>
</evidence>
<evidence type="ECO:0000259" key="13">
    <source>
        <dbReference type="Pfam" id="PF17749"/>
    </source>
</evidence>
<organism evidence="14 15">
    <name type="scientific">Stylophora pistillata</name>
    <name type="common">Smooth cauliflower coral</name>
    <dbReference type="NCBI Taxonomy" id="50429"/>
    <lineage>
        <taxon>Eukaryota</taxon>
        <taxon>Metazoa</taxon>
        <taxon>Cnidaria</taxon>
        <taxon>Anthozoa</taxon>
        <taxon>Hexacorallia</taxon>
        <taxon>Scleractinia</taxon>
        <taxon>Astrocoeniina</taxon>
        <taxon>Pocilloporidae</taxon>
        <taxon>Stylophora</taxon>
    </lineage>
</organism>
<dbReference type="PANTHER" id="PTHR31363:SF0">
    <property type="entry name" value="TRAF3-INTERACTING PROTEIN 1"/>
    <property type="match status" value="1"/>
</dbReference>
<keyword evidence="3" id="KW-0963">Cytoplasm</keyword>
<name>A0A2B4RU03_STYPI</name>
<comment type="similarity">
    <text evidence="8">Belongs to the TRAF3IP1 family.</text>
</comment>
<evidence type="ECO:0000256" key="11">
    <source>
        <dbReference type="SAM" id="MobiDB-lite"/>
    </source>
</evidence>
<feature type="region of interest" description="Disordered" evidence="11">
    <location>
        <begin position="415"/>
        <end position="442"/>
    </location>
</feature>
<reference evidence="15" key="1">
    <citation type="journal article" date="2017" name="bioRxiv">
        <title>Comparative analysis of the genomes of Stylophora pistillata and Acropora digitifera provides evidence for extensive differences between species of corals.</title>
        <authorList>
            <person name="Voolstra C.R."/>
            <person name="Li Y."/>
            <person name="Liew Y.J."/>
            <person name="Baumgarten S."/>
            <person name="Zoccola D."/>
            <person name="Flot J.-F."/>
            <person name="Tambutte S."/>
            <person name="Allemand D."/>
            <person name="Aranda M."/>
        </authorList>
    </citation>
    <scope>NUCLEOTIDE SEQUENCE [LARGE SCALE GENOMIC DNA]</scope>
</reference>
<evidence type="ECO:0000256" key="2">
    <source>
        <dbReference type="ARBA" id="ARBA00004430"/>
    </source>
</evidence>
<evidence type="ECO:0000256" key="3">
    <source>
        <dbReference type="ARBA" id="ARBA00022490"/>
    </source>
</evidence>
<dbReference type="GO" id="GO:0030992">
    <property type="term" value="C:intraciliary transport particle B"/>
    <property type="evidence" value="ECO:0007669"/>
    <property type="project" value="TreeGrafter"/>
</dbReference>
<feature type="compositionally biased region" description="Polar residues" evidence="11">
    <location>
        <begin position="296"/>
        <end position="309"/>
    </location>
</feature>
<comment type="subcellular location">
    <subcellularLocation>
        <location evidence="2">Cytoplasm</location>
        <location evidence="2">Cytoskeleton</location>
        <location evidence="2">Cilium axoneme</location>
    </subcellularLocation>
    <subcellularLocation>
        <location evidence="1">Cytoplasm</location>
        <location evidence="1">Cytoskeleton</location>
        <location evidence="1">Cilium basal body</location>
    </subcellularLocation>
</comment>
<gene>
    <name evidence="14" type="primary">traf3ip1</name>
    <name evidence="14" type="ORF">AWC38_SpisGene15546</name>
</gene>
<dbReference type="InterPro" id="IPR041476">
    <property type="entry name" value="TRAF3IP1_C"/>
</dbReference>
<accession>A0A2B4RU03</accession>
<dbReference type="Gene3D" id="1.10.418.50">
    <property type="entry name" value="Microtubule-binding protein MIP-T3"/>
    <property type="match status" value="1"/>
</dbReference>
<evidence type="ECO:0000256" key="4">
    <source>
        <dbReference type="ARBA" id="ARBA00022794"/>
    </source>
</evidence>
<dbReference type="GO" id="GO:0060271">
    <property type="term" value="P:cilium assembly"/>
    <property type="evidence" value="ECO:0007669"/>
    <property type="project" value="TreeGrafter"/>
</dbReference>
<dbReference type="GO" id="GO:0070507">
    <property type="term" value="P:regulation of microtubule cytoskeleton organization"/>
    <property type="evidence" value="ECO:0007669"/>
    <property type="project" value="TreeGrafter"/>
</dbReference>
<dbReference type="Pfam" id="PF17749">
    <property type="entry name" value="MIP-T3_C"/>
    <property type="match status" value="1"/>
</dbReference>
<evidence type="ECO:0000259" key="12">
    <source>
        <dbReference type="Pfam" id="PF10243"/>
    </source>
</evidence>
<dbReference type="EMBL" id="LSMT01000334">
    <property type="protein sequence ID" value="PFX20030.1"/>
    <property type="molecule type" value="Genomic_DNA"/>
</dbReference>
<evidence type="ECO:0000313" key="15">
    <source>
        <dbReference type="Proteomes" id="UP000225706"/>
    </source>
</evidence>
<feature type="domain" description="TRAF3-interacting protein 1 N-terminal" evidence="12">
    <location>
        <begin position="6"/>
        <end position="113"/>
    </location>
</feature>
<dbReference type="GO" id="GO:0005930">
    <property type="term" value="C:axoneme"/>
    <property type="evidence" value="ECO:0007669"/>
    <property type="project" value="UniProtKB-SubCell"/>
</dbReference>
<feature type="domain" description="TRAF3-interacting protein 1 C-terminal" evidence="13">
    <location>
        <begin position="402"/>
        <end position="557"/>
    </location>
</feature>
<keyword evidence="7" id="KW-0966">Cell projection</keyword>
<dbReference type="GO" id="GO:0008017">
    <property type="term" value="F:microtubule binding"/>
    <property type="evidence" value="ECO:0007669"/>
    <property type="project" value="InterPro"/>
</dbReference>
<sequence>MDTSIAKKTQDTLGKVIKKPPLTEKLLSKPPFRFLHDIITEVVKNTGFLKGLYTADEMDSANVKEKEANILFLQKAIDVVGMINGQLSVRPSKIVAGHEPEKTNEFLQAMGTAILRKKSSSDAVKKVLAGEKPGKEPSDNKRKDSRTGNGSKDKEKSKDQDKEKSKDRDRSRDREREDDKDKHKQGDSSRRRDSSANKADSSDKKKRDESTKREKEREKEKEKQSDRGRERERQKEKQQQSKDDDVVDGATSAAVDGELENGEVPASRIPRPSSAKGQRRRPSGEGEDVQDDENDGANTDGQPRPTEQMNGVLHDEDLPPQVLKSRSMVRPSSARPAPPKVKKQQENLEEQIARIGSGKQVANVIVDDGKEQDDEDDTFVVEDAHAVQNDVDVAPTGELAEEDGEHGGLVRKILETKKELEGGRNQETRPKQERQAPIISDAARKKERELAQKEIEKLRTSIQTLTRSANPLGKIMDYIQEDMDSMQKELDLWRRENKEHEVALRREESITQNEIAPLKSQLEELDTEITEMVDRISTVKCNILRNDEKIQKMLSSVSLTSR</sequence>
<dbReference type="PANTHER" id="PTHR31363">
    <property type="entry name" value="TRAF3-INTERACTING PROTEIN 1"/>
    <property type="match status" value="1"/>
</dbReference>
<dbReference type="OrthoDB" id="10258914at2759"/>
<dbReference type="InterPro" id="IPR040468">
    <property type="entry name" value="TRAF3IP1_N"/>
</dbReference>
<dbReference type="InterPro" id="IPR042576">
    <property type="entry name" value="TRAF3IP1_N_sf"/>
</dbReference>
<evidence type="ECO:0000313" key="14">
    <source>
        <dbReference type="EMBL" id="PFX20030.1"/>
    </source>
</evidence>
<dbReference type="GO" id="GO:0048731">
    <property type="term" value="P:system development"/>
    <property type="evidence" value="ECO:0007669"/>
    <property type="project" value="UniProtKB-ARBA"/>
</dbReference>
<evidence type="ECO:0000256" key="7">
    <source>
        <dbReference type="ARBA" id="ARBA00023273"/>
    </source>
</evidence>
<feature type="compositionally biased region" description="Basic and acidic residues" evidence="11">
    <location>
        <begin position="415"/>
        <end position="434"/>
    </location>
</feature>
<comment type="caution">
    <text evidence="14">The sequence shown here is derived from an EMBL/GenBank/DDBJ whole genome shotgun (WGS) entry which is preliminary data.</text>
</comment>
<dbReference type="AlphaFoldDB" id="A0A2B4RU03"/>
<dbReference type="GO" id="GO:0042073">
    <property type="term" value="P:intraciliary transport"/>
    <property type="evidence" value="ECO:0007669"/>
    <property type="project" value="TreeGrafter"/>
</dbReference>
<dbReference type="STRING" id="50429.A0A2B4RU03"/>